<dbReference type="InterPro" id="IPR036291">
    <property type="entry name" value="NAD(P)-bd_dom_sf"/>
</dbReference>
<gene>
    <name evidence="4" type="ORF">Sdagh_50110</name>
</gene>
<dbReference type="InterPro" id="IPR013968">
    <property type="entry name" value="PKS_KR"/>
</dbReference>
<protein>
    <recommendedName>
        <fullName evidence="3">Ketoreductase (KR) domain-containing protein</fullName>
    </recommendedName>
</protein>
<feature type="domain" description="Ketoreductase (KR)" evidence="3">
    <location>
        <begin position="2"/>
        <end position="64"/>
    </location>
</feature>
<dbReference type="Pfam" id="PF08659">
    <property type="entry name" value="KR"/>
    <property type="match status" value="1"/>
</dbReference>
<dbReference type="Proteomes" id="UP001052655">
    <property type="component" value="Unassembled WGS sequence"/>
</dbReference>
<dbReference type="RefSeq" id="WP_308288764.1">
    <property type="nucleotide sequence ID" value="NZ_BMTC01000036.1"/>
</dbReference>
<dbReference type="InterPro" id="IPR050091">
    <property type="entry name" value="PKS_NRPS_Biosynth_Enz"/>
</dbReference>
<evidence type="ECO:0000256" key="1">
    <source>
        <dbReference type="ARBA" id="ARBA00022450"/>
    </source>
</evidence>
<evidence type="ECO:0000259" key="3">
    <source>
        <dbReference type="Pfam" id="PF08659"/>
    </source>
</evidence>
<dbReference type="PANTHER" id="PTHR43775">
    <property type="entry name" value="FATTY ACID SYNTHASE"/>
    <property type="match status" value="1"/>
</dbReference>
<comment type="caution">
    <text evidence="4">The sequence shown here is derived from an EMBL/GenBank/DDBJ whole genome shotgun (WGS) entry which is preliminary data.</text>
</comment>
<keyword evidence="1" id="KW-0596">Phosphopantetheine</keyword>
<keyword evidence="5" id="KW-1185">Reference proteome</keyword>
<reference evidence="4" key="1">
    <citation type="submission" date="2024-05" db="EMBL/GenBank/DDBJ databases">
        <title>Whole genome shotgun sequence of Streptomyces daghestanicus NBRC 12762.</title>
        <authorList>
            <person name="Komaki H."/>
            <person name="Tamura T."/>
        </authorList>
    </citation>
    <scope>NUCLEOTIDE SEQUENCE</scope>
    <source>
        <strain evidence="4">NBRC 12762</strain>
    </source>
</reference>
<sequence length="110" mass="11709">MLLHHATAGQELDWWVTFSSAVSLLGNPGQGAYAAANAWFDEFTSWRRAQNLSATCVNWGPWAEPPARPWTWPAGWIPNPATGRTAFFAELAAPTAGADPAGGRSALISG</sequence>
<evidence type="ECO:0000313" key="5">
    <source>
        <dbReference type="Proteomes" id="UP001052655"/>
    </source>
</evidence>
<dbReference type="PANTHER" id="PTHR43775:SF37">
    <property type="entry name" value="SI:DKEY-61P9.11"/>
    <property type="match status" value="1"/>
</dbReference>
<proteinExistence type="predicted"/>
<accession>A0ABQ3Q7P9</accession>
<evidence type="ECO:0000256" key="2">
    <source>
        <dbReference type="ARBA" id="ARBA00022553"/>
    </source>
</evidence>
<organism evidence="4 5">
    <name type="scientific">Streptomyces daghestanicus</name>
    <dbReference type="NCBI Taxonomy" id="66885"/>
    <lineage>
        <taxon>Bacteria</taxon>
        <taxon>Bacillati</taxon>
        <taxon>Actinomycetota</taxon>
        <taxon>Actinomycetes</taxon>
        <taxon>Kitasatosporales</taxon>
        <taxon>Streptomycetaceae</taxon>
        <taxon>Streptomyces</taxon>
    </lineage>
</organism>
<evidence type="ECO:0000313" key="4">
    <source>
        <dbReference type="EMBL" id="GHI33281.1"/>
    </source>
</evidence>
<dbReference type="SUPFAM" id="SSF51735">
    <property type="entry name" value="NAD(P)-binding Rossmann-fold domains"/>
    <property type="match status" value="1"/>
</dbReference>
<dbReference type="EMBL" id="BNDX01000013">
    <property type="protein sequence ID" value="GHI33281.1"/>
    <property type="molecule type" value="Genomic_DNA"/>
</dbReference>
<dbReference type="Gene3D" id="3.40.50.720">
    <property type="entry name" value="NAD(P)-binding Rossmann-like Domain"/>
    <property type="match status" value="1"/>
</dbReference>
<name>A0ABQ3Q7P9_9ACTN</name>
<keyword evidence="2" id="KW-0597">Phosphoprotein</keyword>